<dbReference type="InterPro" id="IPR011004">
    <property type="entry name" value="Trimer_LpxA-like_sf"/>
</dbReference>
<dbReference type="Gene3D" id="2.160.10.10">
    <property type="entry name" value="Hexapeptide repeat proteins"/>
    <property type="match status" value="1"/>
</dbReference>
<proteinExistence type="inferred from homology"/>
<dbReference type="CDD" id="cd04647">
    <property type="entry name" value="LbH_MAT_like"/>
    <property type="match status" value="1"/>
</dbReference>
<evidence type="ECO:0000256" key="1">
    <source>
        <dbReference type="ARBA" id="ARBA00007274"/>
    </source>
</evidence>
<gene>
    <name evidence="4" type="ORF">D2V07_04235</name>
</gene>
<evidence type="ECO:0000313" key="4">
    <source>
        <dbReference type="EMBL" id="RIV87561.1"/>
    </source>
</evidence>
<protein>
    <submittedName>
        <fullName evidence="4">Acyltransferase</fullName>
    </submittedName>
</protein>
<comment type="caution">
    <text evidence="4">The sequence shown here is derived from an EMBL/GenBank/DDBJ whole genome shotgun (WGS) entry which is preliminary data.</text>
</comment>
<dbReference type="Proteomes" id="UP000286576">
    <property type="component" value="Unassembled WGS sequence"/>
</dbReference>
<dbReference type="GO" id="GO:0016746">
    <property type="term" value="F:acyltransferase activity"/>
    <property type="evidence" value="ECO:0007669"/>
    <property type="project" value="UniProtKB-KW"/>
</dbReference>
<organism evidence="4 5">
    <name type="scientific">Aurantiacibacter zhengii</name>
    <dbReference type="NCBI Taxonomy" id="2307003"/>
    <lineage>
        <taxon>Bacteria</taxon>
        <taxon>Pseudomonadati</taxon>
        <taxon>Pseudomonadota</taxon>
        <taxon>Alphaproteobacteria</taxon>
        <taxon>Sphingomonadales</taxon>
        <taxon>Erythrobacteraceae</taxon>
        <taxon>Aurantiacibacter</taxon>
    </lineage>
</organism>
<dbReference type="SUPFAM" id="SSF51161">
    <property type="entry name" value="Trimeric LpxA-like enzymes"/>
    <property type="match status" value="1"/>
</dbReference>
<dbReference type="AlphaFoldDB" id="A0A418NU82"/>
<dbReference type="EMBL" id="QXFL01000002">
    <property type="protein sequence ID" value="RIV87561.1"/>
    <property type="molecule type" value="Genomic_DNA"/>
</dbReference>
<keyword evidence="5" id="KW-1185">Reference proteome</keyword>
<comment type="similarity">
    <text evidence="1">Belongs to the transferase hexapeptide repeat family.</text>
</comment>
<dbReference type="PANTHER" id="PTHR43300">
    <property type="entry name" value="ACETYLTRANSFERASE"/>
    <property type="match status" value="1"/>
</dbReference>
<accession>A0A418NU82</accession>
<evidence type="ECO:0000256" key="3">
    <source>
        <dbReference type="ARBA" id="ARBA00023315"/>
    </source>
</evidence>
<keyword evidence="3 4" id="KW-0012">Acyltransferase</keyword>
<dbReference type="RefSeq" id="WP_119585106.1">
    <property type="nucleotide sequence ID" value="NZ_CAWODQ010000012.1"/>
</dbReference>
<sequence length="192" mass="20796">MAYLTQDQLDRMGFAALGRHVRISDRASIYDPGMMRLGDYCRVDDFCVLSGKLELGRNIHIAPFCLLAGGEPGITMADFSGLAYGVQVFSQSDDYSGRTMTNPTVPDEFKRETKRAVTLGRHVIVGAGAIVLPGVTLADGTAIGARALVSKSTQEWSIYAGSPARRVKARHKDLLELEKEYLAQSSSAPSNP</sequence>
<dbReference type="InterPro" id="IPR050179">
    <property type="entry name" value="Trans_hexapeptide_repeat"/>
</dbReference>
<name>A0A418NU82_9SPHN</name>
<keyword evidence="2 4" id="KW-0808">Transferase</keyword>
<evidence type="ECO:0000256" key="2">
    <source>
        <dbReference type="ARBA" id="ARBA00022679"/>
    </source>
</evidence>
<dbReference type="OrthoDB" id="9815592at2"/>
<reference evidence="4 5" key="1">
    <citation type="submission" date="2018-08" db="EMBL/GenBank/DDBJ databases">
        <title>Erythrobacter zhengii sp.nov., a bacterium isolated from deep-sea sediment.</title>
        <authorList>
            <person name="Fang C."/>
            <person name="Wu Y.-H."/>
            <person name="Sun C."/>
            <person name="Wang H."/>
            <person name="Cheng H."/>
            <person name="Meng F.-X."/>
            <person name="Wang C.-S."/>
            <person name="Xu X.-W."/>
        </authorList>
    </citation>
    <scope>NUCLEOTIDE SEQUENCE [LARGE SCALE GENOMIC DNA]</scope>
    <source>
        <strain evidence="4 5">V18</strain>
    </source>
</reference>
<evidence type="ECO:0000313" key="5">
    <source>
        <dbReference type="Proteomes" id="UP000286576"/>
    </source>
</evidence>
<dbReference type="PANTHER" id="PTHR43300:SF12">
    <property type="entry name" value="CHLORAMPHENICOL ACETYLTRANSFERASE"/>
    <property type="match status" value="1"/>
</dbReference>